<feature type="domain" description="Major facilitator superfamily (MFS) profile" evidence="7">
    <location>
        <begin position="112"/>
        <end position="526"/>
    </location>
</feature>
<evidence type="ECO:0000256" key="3">
    <source>
        <dbReference type="ARBA" id="ARBA00022989"/>
    </source>
</evidence>
<dbReference type="CDD" id="cd17399">
    <property type="entry name" value="MFS_MFSD7"/>
    <property type="match status" value="1"/>
</dbReference>
<sequence length="568" mass="61453">MSDKTPPTELKPLKTAPNENEQPVKQDDVEKEDLLDKGNGNGVNDETERMVPAASGEPEMARTALSLNSGRMCKVSPMSRVFIVEKADEAWEKQSETASTSSIPIPRVYPRRWIVLAVVALLNCTNTCAWIGFANVANHVNAFYGTDKAANLFSGIYMLVTVPVGLVAMWAGRFFGLRIAILIAAWSNCIGVLIRLASSYLELSYRFPVALTGQAIAAVAYPFIMFLPTKVAGTWFGADQRGLATTIGVMSNPLGVLLASQTSPKLVTDPSQVIYLNIIVAVPAVIVALLASVAVNRSEPKTPPTLSAATAQMEFLDGLKSCFTTPQYVVLLIVMGGGIGMFNCLYTIMQQILCPSGYGNEFSGWCSSLMIIGGVFGATASGVFVDRTKRYTETMKVCMTLAVVLGLTFLQLTFVENIGWLILIVCFFFGILGLAIYPVGLEMSAECTFPVTETTSTGLIVLTGQVMSIIFVAIVSMINKPISDAKRKIQVCDAKDPTAAKDAWWGLIVVSIIAILLVILLISVFKPVYKRMLAEQGRPQEHTQAEVAAVTIGTEVEREVEALTHHTH</sequence>
<dbReference type="WBParaSite" id="BXY_0649700.1">
    <property type="protein sequence ID" value="BXY_0649700.1"/>
    <property type="gene ID" value="BXY_0649700"/>
</dbReference>
<dbReference type="InterPro" id="IPR049680">
    <property type="entry name" value="FLVCR1-2_SLC49-like"/>
</dbReference>
<feature type="transmembrane region" description="Helical" evidence="6">
    <location>
        <begin position="153"/>
        <end position="172"/>
    </location>
</feature>
<feature type="transmembrane region" description="Helical" evidence="6">
    <location>
        <begin position="179"/>
        <end position="201"/>
    </location>
</feature>
<evidence type="ECO:0000256" key="2">
    <source>
        <dbReference type="ARBA" id="ARBA00022692"/>
    </source>
</evidence>
<dbReference type="SUPFAM" id="SSF103473">
    <property type="entry name" value="MFS general substrate transporter"/>
    <property type="match status" value="1"/>
</dbReference>
<comment type="subcellular location">
    <subcellularLocation>
        <location evidence="1">Membrane</location>
        <topology evidence="1">Multi-pass membrane protein</topology>
    </subcellularLocation>
</comment>
<feature type="compositionally biased region" description="Basic and acidic residues" evidence="5">
    <location>
        <begin position="22"/>
        <end position="36"/>
    </location>
</feature>
<dbReference type="Proteomes" id="UP000095284">
    <property type="component" value="Unplaced"/>
</dbReference>
<dbReference type="InterPro" id="IPR011701">
    <property type="entry name" value="MFS"/>
</dbReference>
<dbReference type="GO" id="GO:0016020">
    <property type="term" value="C:membrane"/>
    <property type="evidence" value="ECO:0007669"/>
    <property type="project" value="UniProtKB-SubCell"/>
</dbReference>
<name>A0A1I7S0H3_BURXY</name>
<feature type="region of interest" description="Disordered" evidence="5">
    <location>
        <begin position="1"/>
        <end position="58"/>
    </location>
</feature>
<keyword evidence="2 6" id="KW-0812">Transmembrane</keyword>
<keyword evidence="4 6" id="KW-0472">Membrane</keyword>
<feature type="transmembrane region" description="Helical" evidence="6">
    <location>
        <begin position="113"/>
        <end position="133"/>
    </location>
</feature>
<feature type="transmembrane region" description="Helical" evidence="6">
    <location>
        <begin position="503"/>
        <end position="525"/>
    </location>
</feature>
<protein>
    <submittedName>
        <fullName evidence="9">MFS domain-containing protein</fullName>
    </submittedName>
</protein>
<proteinExistence type="predicted"/>
<dbReference type="PROSITE" id="PS50850">
    <property type="entry name" value="MFS"/>
    <property type="match status" value="1"/>
</dbReference>
<feature type="transmembrane region" description="Helical" evidence="6">
    <location>
        <begin position="420"/>
        <end position="439"/>
    </location>
</feature>
<dbReference type="GO" id="GO:0022857">
    <property type="term" value="F:transmembrane transporter activity"/>
    <property type="evidence" value="ECO:0007669"/>
    <property type="project" value="InterPro"/>
</dbReference>
<feature type="transmembrane region" description="Helical" evidence="6">
    <location>
        <begin position="328"/>
        <end position="350"/>
    </location>
</feature>
<evidence type="ECO:0000256" key="6">
    <source>
        <dbReference type="SAM" id="Phobius"/>
    </source>
</evidence>
<feature type="transmembrane region" description="Helical" evidence="6">
    <location>
        <begin position="273"/>
        <end position="295"/>
    </location>
</feature>
<feature type="transmembrane region" description="Helical" evidence="6">
    <location>
        <begin position="397"/>
        <end position="414"/>
    </location>
</feature>
<accession>A0A1I7S0H3</accession>
<reference evidence="9" key="1">
    <citation type="submission" date="2016-11" db="UniProtKB">
        <authorList>
            <consortium name="WormBaseParasite"/>
        </authorList>
    </citation>
    <scope>IDENTIFICATION</scope>
</reference>
<dbReference type="AlphaFoldDB" id="A0A1I7S0H3"/>
<dbReference type="InterPro" id="IPR020846">
    <property type="entry name" value="MFS_dom"/>
</dbReference>
<dbReference type="InterPro" id="IPR036259">
    <property type="entry name" value="MFS_trans_sf"/>
</dbReference>
<keyword evidence="3 6" id="KW-1133">Transmembrane helix</keyword>
<dbReference type="eggNOG" id="KOG2563">
    <property type="taxonomic scope" value="Eukaryota"/>
</dbReference>
<feature type="transmembrane region" description="Helical" evidence="6">
    <location>
        <begin position="362"/>
        <end position="385"/>
    </location>
</feature>
<organism evidence="8 9">
    <name type="scientific">Bursaphelenchus xylophilus</name>
    <name type="common">Pinewood nematode worm</name>
    <name type="synonym">Aphelenchoides xylophilus</name>
    <dbReference type="NCBI Taxonomy" id="6326"/>
    <lineage>
        <taxon>Eukaryota</taxon>
        <taxon>Metazoa</taxon>
        <taxon>Ecdysozoa</taxon>
        <taxon>Nematoda</taxon>
        <taxon>Chromadorea</taxon>
        <taxon>Rhabditida</taxon>
        <taxon>Tylenchina</taxon>
        <taxon>Tylenchomorpha</taxon>
        <taxon>Aphelenchoidea</taxon>
        <taxon>Aphelenchoididae</taxon>
        <taxon>Bursaphelenchus</taxon>
    </lineage>
</organism>
<dbReference type="Gene3D" id="1.20.1250.20">
    <property type="entry name" value="MFS general substrate transporter like domains"/>
    <property type="match status" value="2"/>
</dbReference>
<dbReference type="PANTHER" id="PTHR10924">
    <property type="entry name" value="MAJOR FACILITATOR SUPERFAMILY PROTEIN-RELATED"/>
    <property type="match status" value="1"/>
</dbReference>
<evidence type="ECO:0000256" key="1">
    <source>
        <dbReference type="ARBA" id="ARBA00004141"/>
    </source>
</evidence>
<feature type="transmembrane region" description="Helical" evidence="6">
    <location>
        <begin position="459"/>
        <end position="478"/>
    </location>
</feature>
<feature type="transmembrane region" description="Helical" evidence="6">
    <location>
        <begin position="207"/>
        <end position="229"/>
    </location>
</feature>
<evidence type="ECO:0000313" key="9">
    <source>
        <dbReference type="WBParaSite" id="BXY_0649700.1"/>
    </source>
</evidence>
<dbReference type="PANTHER" id="PTHR10924:SF6">
    <property type="entry name" value="SOLUTE CARRIER FAMILY 49 MEMBER A3"/>
    <property type="match status" value="1"/>
</dbReference>
<evidence type="ECO:0000259" key="7">
    <source>
        <dbReference type="PROSITE" id="PS50850"/>
    </source>
</evidence>
<dbReference type="Pfam" id="PF07690">
    <property type="entry name" value="MFS_1"/>
    <property type="match status" value="1"/>
</dbReference>
<evidence type="ECO:0000256" key="4">
    <source>
        <dbReference type="ARBA" id="ARBA00023136"/>
    </source>
</evidence>
<evidence type="ECO:0000256" key="5">
    <source>
        <dbReference type="SAM" id="MobiDB-lite"/>
    </source>
</evidence>
<evidence type="ECO:0000313" key="8">
    <source>
        <dbReference type="Proteomes" id="UP000095284"/>
    </source>
</evidence>